<proteinExistence type="predicted"/>
<feature type="transmembrane region" description="Helical" evidence="1">
    <location>
        <begin position="176"/>
        <end position="198"/>
    </location>
</feature>
<dbReference type="WBParaSite" id="MBELARI_LOCUS6471">
    <property type="protein sequence ID" value="MBELARI_LOCUS6471"/>
    <property type="gene ID" value="MBELARI_LOCUS6471"/>
</dbReference>
<dbReference type="Proteomes" id="UP000887575">
    <property type="component" value="Unassembled WGS sequence"/>
</dbReference>
<sequence length="295" mass="33652">MRKHEDRMCEPEIEDEFAMLDCSISPIALALIAVSTLFFVLAGLDGLSGPEMGKDRGSNDTRWQLEHYHTHPNAKEHNRGDTEFHLVVQTDADETVWTVFYPFHRFGHNGIPGFRHSLCGDLFRHSRLNIDGKSLGIRHSFNIVLACSAVLLISFECLVSFFLTNLQSTEDSKIMWLFHPSAASLFVVASIRMIVMLLVLPNKKSLSERLLGFGGFICFLCVIGVLSSAMPIFYDIFAFKAYPQCDMWVNWDVMFGYMILIISLFTWSIYESMAVSEMRILVVPQIDELQWNMSE</sequence>
<dbReference type="AlphaFoldDB" id="A0AAF3FHU9"/>
<keyword evidence="2" id="KW-1185">Reference proteome</keyword>
<feature type="transmembrane region" description="Helical" evidence="1">
    <location>
        <begin position="254"/>
        <end position="270"/>
    </location>
</feature>
<evidence type="ECO:0000256" key="1">
    <source>
        <dbReference type="SAM" id="Phobius"/>
    </source>
</evidence>
<feature type="transmembrane region" description="Helical" evidence="1">
    <location>
        <begin position="24"/>
        <end position="44"/>
    </location>
</feature>
<keyword evidence="1" id="KW-0472">Membrane</keyword>
<accession>A0AAF3FHU9</accession>
<evidence type="ECO:0000313" key="2">
    <source>
        <dbReference type="Proteomes" id="UP000887575"/>
    </source>
</evidence>
<keyword evidence="1" id="KW-0812">Transmembrane</keyword>
<organism evidence="2 3">
    <name type="scientific">Mesorhabditis belari</name>
    <dbReference type="NCBI Taxonomy" id="2138241"/>
    <lineage>
        <taxon>Eukaryota</taxon>
        <taxon>Metazoa</taxon>
        <taxon>Ecdysozoa</taxon>
        <taxon>Nematoda</taxon>
        <taxon>Chromadorea</taxon>
        <taxon>Rhabditida</taxon>
        <taxon>Rhabditina</taxon>
        <taxon>Rhabditomorpha</taxon>
        <taxon>Rhabditoidea</taxon>
        <taxon>Rhabditidae</taxon>
        <taxon>Mesorhabditinae</taxon>
        <taxon>Mesorhabditis</taxon>
    </lineage>
</organism>
<reference evidence="3" key="1">
    <citation type="submission" date="2024-02" db="UniProtKB">
        <authorList>
            <consortium name="WormBaseParasite"/>
        </authorList>
    </citation>
    <scope>IDENTIFICATION</scope>
</reference>
<feature type="transmembrane region" description="Helical" evidence="1">
    <location>
        <begin position="143"/>
        <end position="164"/>
    </location>
</feature>
<evidence type="ECO:0000313" key="3">
    <source>
        <dbReference type="WBParaSite" id="MBELARI_LOCUS6471"/>
    </source>
</evidence>
<protein>
    <submittedName>
        <fullName evidence="3">Uncharacterized protein</fullName>
    </submittedName>
</protein>
<name>A0AAF3FHU9_9BILA</name>
<feature type="transmembrane region" description="Helical" evidence="1">
    <location>
        <begin position="210"/>
        <end position="234"/>
    </location>
</feature>
<keyword evidence="1" id="KW-1133">Transmembrane helix</keyword>